<dbReference type="NCBIfam" id="TIGR01280">
    <property type="entry name" value="xseB"/>
    <property type="match status" value="1"/>
</dbReference>
<dbReference type="EMBL" id="CP157743">
    <property type="protein sequence ID" value="XBS19865.1"/>
    <property type="molecule type" value="Genomic_DNA"/>
</dbReference>
<keyword evidence="4 6" id="KW-0378">Hydrolase</keyword>
<comment type="function">
    <text evidence="6">Bidirectionally degrades single-stranded DNA into large acid-insoluble oligonucleotides, which are then degraded further into small acid-soluble oligonucleotides.</text>
</comment>
<dbReference type="Pfam" id="PF02609">
    <property type="entry name" value="Exonuc_VII_S"/>
    <property type="match status" value="1"/>
</dbReference>
<evidence type="ECO:0000256" key="5">
    <source>
        <dbReference type="ARBA" id="ARBA00022839"/>
    </source>
</evidence>
<keyword evidence="3 6" id="KW-0540">Nuclease</keyword>
<comment type="catalytic activity">
    <reaction evidence="6">
        <text>Exonucleolytic cleavage in either 5'- to 3'- or 3'- to 5'-direction to yield nucleoside 5'-phosphates.</text>
        <dbReference type="EC" id="3.1.11.6"/>
    </reaction>
</comment>
<accession>A0AAU7NSC7</accession>
<evidence type="ECO:0000256" key="2">
    <source>
        <dbReference type="ARBA" id="ARBA00022490"/>
    </source>
</evidence>
<reference evidence="7 8" key="1">
    <citation type="journal article" date="2024" name="Microbiology">
        <title>Methylomarinum rosea sp. nov., a novel halophilic methanotrophic bacterium from the hypersaline Lake Elton.</title>
        <authorList>
            <person name="Suleimanov R.Z."/>
            <person name="Oshkin I.Y."/>
            <person name="Danilova O.V."/>
            <person name="Suzina N.E."/>
            <person name="Dedysh S.N."/>
        </authorList>
    </citation>
    <scope>NUCLEOTIDE SEQUENCE [LARGE SCALE GENOMIC DNA]</scope>
    <source>
        <strain evidence="7 8">Ch1-1</strain>
    </source>
</reference>
<comment type="subcellular location">
    <subcellularLocation>
        <location evidence="6">Cytoplasm</location>
    </subcellularLocation>
</comment>
<protein>
    <recommendedName>
        <fullName evidence="6">Exodeoxyribonuclease 7 small subunit</fullName>
        <ecNumber evidence="6">3.1.11.6</ecNumber>
    </recommendedName>
    <alternativeName>
        <fullName evidence="6">Exodeoxyribonuclease VII small subunit</fullName>
        <shortName evidence="6">Exonuclease VII small subunit</shortName>
    </alternativeName>
</protein>
<gene>
    <name evidence="6" type="primary">xseB</name>
    <name evidence="7" type="ORF">Q9L42_016110</name>
</gene>
<dbReference type="PANTHER" id="PTHR34137">
    <property type="entry name" value="EXODEOXYRIBONUCLEASE 7 SMALL SUBUNIT"/>
    <property type="match status" value="1"/>
</dbReference>
<dbReference type="EC" id="3.1.11.6" evidence="6"/>
<dbReference type="GO" id="GO:0008855">
    <property type="term" value="F:exodeoxyribonuclease VII activity"/>
    <property type="evidence" value="ECO:0007669"/>
    <property type="project" value="UniProtKB-UniRule"/>
</dbReference>
<dbReference type="SUPFAM" id="SSF116842">
    <property type="entry name" value="XseB-like"/>
    <property type="match status" value="1"/>
</dbReference>
<dbReference type="HAMAP" id="MF_00337">
    <property type="entry name" value="Exonuc_7_S"/>
    <property type="match status" value="1"/>
</dbReference>
<dbReference type="NCBIfam" id="NF002140">
    <property type="entry name" value="PRK00977.1-4"/>
    <property type="match status" value="1"/>
</dbReference>
<dbReference type="Gene3D" id="1.10.287.1040">
    <property type="entry name" value="Exonuclease VII, small subunit"/>
    <property type="match status" value="1"/>
</dbReference>
<organism evidence="7 8">
    <name type="scientific">Methylomarinum roseum</name>
    <dbReference type="NCBI Taxonomy" id="3067653"/>
    <lineage>
        <taxon>Bacteria</taxon>
        <taxon>Pseudomonadati</taxon>
        <taxon>Pseudomonadota</taxon>
        <taxon>Gammaproteobacteria</taxon>
        <taxon>Methylococcales</taxon>
        <taxon>Methylococcaceae</taxon>
        <taxon>Methylomarinum</taxon>
    </lineage>
</organism>
<dbReference type="GO" id="GO:0009318">
    <property type="term" value="C:exodeoxyribonuclease VII complex"/>
    <property type="evidence" value="ECO:0007669"/>
    <property type="project" value="UniProtKB-UniRule"/>
</dbReference>
<keyword evidence="8" id="KW-1185">Reference proteome</keyword>
<dbReference type="GO" id="GO:0006308">
    <property type="term" value="P:DNA catabolic process"/>
    <property type="evidence" value="ECO:0007669"/>
    <property type="project" value="UniProtKB-UniRule"/>
</dbReference>
<dbReference type="Proteomes" id="UP001225378">
    <property type="component" value="Chromosome"/>
</dbReference>
<evidence type="ECO:0000256" key="6">
    <source>
        <dbReference type="HAMAP-Rule" id="MF_00337"/>
    </source>
</evidence>
<evidence type="ECO:0000313" key="7">
    <source>
        <dbReference type="EMBL" id="XBS19865.1"/>
    </source>
</evidence>
<dbReference type="KEGG" id="mech:Q9L42_016110"/>
<proteinExistence type="inferred from homology"/>
<dbReference type="PIRSF" id="PIRSF006488">
    <property type="entry name" value="Exonuc_VII_S"/>
    <property type="match status" value="1"/>
</dbReference>
<comment type="similarity">
    <text evidence="1 6">Belongs to the XseB family.</text>
</comment>
<dbReference type="AlphaFoldDB" id="A0AAU7NSC7"/>
<dbReference type="InterPro" id="IPR037004">
    <property type="entry name" value="Exonuc_VII_ssu_sf"/>
</dbReference>
<name>A0AAU7NSC7_9GAMM</name>
<evidence type="ECO:0000256" key="3">
    <source>
        <dbReference type="ARBA" id="ARBA00022722"/>
    </source>
</evidence>
<evidence type="ECO:0000256" key="4">
    <source>
        <dbReference type="ARBA" id="ARBA00022801"/>
    </source>
</evidence>
<sequence>MPRKKSTTLFEDSMAELEQLVEQMEQGDITLEESLQSFERGIKLTRICQKALQDAEQKVQVLLEKDGKQTLEPFNDE</sequence>
<dbReference type="InterPro" id="IPR003761">
    <property type="entry name" value="Exonuc_VII_S"/>
</dbReference>
<dbReference type="GO" id="GO:0005829">
    <property type="term" value="C:cytosol"/>
    <property type="evidence" value="ECO:0007669"/>
    <property type="project" value="TreeGrafter"/>
</dbReference>
<dbReference type="PANTHER" id="PTHR34137:SF1">
    <property type="entry name" value="EXODEOXYRIBONUCLEASE 7 SMALL SUBUNIT"/>
    <property type="match status" value="1"/>
</dbReference>
<comment type="subunit">
    <text evidence="6">Heterooligomer composed of large and small subunits.</text>
</comment>
<evidence type="ECO:0000313" key="8">
    <source>
        <dbReference type="Proteomes" id="UP001225378"/>
    </source>
</evidence>
<keyword evidence="2 6" id="KW-0963">Cytoplasm</keyword>
<keyword evidence="5 6" id="KW-0269">Exonuclease</keyword>
<dbReference type="RefSeq" id="WP_349431405.1">
    <property type="nucleotide sequence ID" value="NZ_CP157743.1"/>
</dbReference>
<evidence type="ECO:0000256" key="1">
    <source>
        <dbReference type="ARBA" id="ARBA00009998"/>
    </source>
</evidence>